<dbReference type="GeneID" id="90610576"/>
<keyword evidence="1" id="KW-0812">Transmembrane</keyword>
<evidence type="ECO:0000256" key="1">
    <source>
        <dbReference type="SAM" id="Phobius"/>
    </source>
</evidence>
<organism evidence="2 3">
    <name type="scientific">Rhodopirellula bahusiensis</name>
    <dbReference type="NCBI Taxonomy" id="2014065"/>
    <lineage>
        <taxon>Bacteria</taxon>
        <taxon>Pseudomonadati</taxon>
        <taxon>Planctomycetota</taxon>
        <taxon>Planctomycetia</taxon>
        <taxon>Pirellulales</taxon>
        <taxon>Pirellulaceae</taxon>
        <taxon>Rhodopirellula</taxon>
    </lineage>
</organism>
<feature type="transmembrane region" description="Helical" evidence="1">
    <location>
        <begin position="36"/>
        <end position="58"/>
    </location>
</feature>
<protein>
    <recommendedName>
        <fullName evidence="4">Cell division protein FtsQ</fullName>
    </recommendedName>
</protein>
<name>A0A2G1W2R0_9BACT</name>
<sequence length="294" mass="32298">MTESPPSEKRPRLIRRKRGLAVEEPSTMVGWVRGMIAAPAVLSILWPAILLVAGYAAWQTWGAEYVAKHYHGIDPQKISVTSPPEYVRADIVDVVYSDTAMKDMSLLDKQVSAKVASAFASHPWVQRVVGVRKKANGRLDVRLDYRLPVAMVYVDDPKTGPGFLVVDGEGTLLPSDFAPSETDHYLHIIVPGAYHTGGYGLPFGDTRVHSAALLARLLAPYREELNLKSIGVHGDLRQNPIVQLEIADENGERWFWGSPPGEEVAGEMPATMKMQAMLAGVPTGSDLRQVQLRP</sequence>
<dbReference type="OrthoDB" id="287558at2"/>
<keyword evidence="1" id="KW-1133">Transmembrane helix</keyword>
<keyword evidence="1" id="KW-0472">Membrane</keyword>
<evidence type="ECO:0000313" key="3">
    <source>
        <dbReference type="Proteomes" id="UP000225740"/>
    </source>
</evidence>
<proteinExistence type="predicted"/>
<evidence type="ECO:0000313" key="2">
    <source>
        <dbReference type="EMBL" id="PHQ33318.1"/>
    </source>
</evidence>
<reference evidence="2 3" key="1">
    <citation type="submission" date="2017-06" db="EMBL/GenBank/DDBJ databases">
        <title>Description of Rhodopirellula bahusiensis sp. nov.</title>
        <authorList>
            <person name="Kizina J."/>
            <person name="Harder J."/>
        </authorList>
    </citation>
    <scope>NUCLEOTIDE SEQUENCE [LARGE SCALE GENOMIC DNA]</scope>
    <source>
        <strain evidence="2 3">SWK21</strain>
    </source>
</reference>
<keyword evidence="3" id="KW-1185">Reference proteome</keyword>
<dbReference type="EMBL" id="NIZW01000018">
    <property type="protein sequence ID" value="PHQ33318.1"/>
    <property type="molecule type" value="Genomic_DNA"/>
</dbReference>
<dbReference type="RefSeq" id="WP_099262713.1">
    <property type="nucleotide sequence ID" value="NZ_JBDUYK010000056.1"/>
</dbReference>
<gene>
    <name evidence="2" type="ORF">CEE69_21600</name>
</gene>
<comment type="caution">
    <text evidence="2">The sequence shown here is derived from an EMBL/GenBank/DDBJ whole genome shotgun (WGS) entry which is preliminary data.</text>
</comment>
<evidence type="ECO:0008006" key="4">
    <source>
        <dbReference type="Google" id="ProtNLM"/>
    </source>
</evidence>
<accession>A0A2G1W2R0</accession>
<dbReference type="Proteomes" id="UP000225740">
    <property type="component" value="Unassembled WGS sequence"/>
</dbReference>
<dbReference type="AlphaFoldDB" id="A0A2G1W2R0"/>